<evidence type="ECO:0000256" key="4">
    <source>
        <dbReference type="ARBA" id="ARBA00022825"/>
    </source>
</evidence>
<name>A0A318HZU1_9BACT</name>
<feature type="domain" description="Peptidase S8/S53" evidence="8">
    <location>
        <begin position="456"/>
        <end position="627"/>
    </location>
</feature>
<dbReference type="Pfam" id="PF00082">
    <property type="entry name" value="Peptidase_S8"/>
    <property type="match status" value="2"/>
</dbReference>
<feature type="domain" description="Peptidase S8/S53" evidence="8">
    <location>
        <begin position="141"/>
        <end position="335"/>
    </location>
</feature>
<evidence type="ECO:0000256" key="5">
    <source>
        <dbReference type="PIRSR" id="PIRSR615500-1"/>
    </source>
</evidence>
<evidence type="ECO:0000256" key="6">
    <source>
        <dbReference type="PROSITE-ProRule" id="PRU01240"/>
    </source>
</evidence>
<dbReference type="InterPro" id="IPR050131">
    <property type="entry name" value="Peptidase_S8_subtilisin-like"/>
</dbReference>
<keyword evidence="4 6" id="KW-0720">Serine protease</keyword>
<keyword evidence="7" id="KW-0732">Signal</keyword>
<dbReference type="InterPro" id="IPR023828">
    <property type="entry name" value="Peptidase_S8_Ser-AS"/>
</dbReference>
<accession>A0A318HZU1</accession>
<dbReference type="PROSITE" id="PS00138">
    <property type="entry name" value="SUBTILASE_SER"/>
    <property type="match status" value="1"/>
</dbReference>
<evidence type="ECO:0000259" key="8">
    <source>
        <dbReference type="Pfam" id="PF00082"/>
    </source>
</evidence>
<dbReference type="GO" id="GO:0006508">
    <property type="term" value="P:proteolysis"/>
    <property type="evidence" value="ECO:0007669"/>
    <property type="project" value="UniProtKB-KW"/>
</dbReference>
<protein>
    <submittedName>
        <fullName evidence="9">Putative secreted protein (Por secretion system target)</fullName>
    </submittedName>
</protein>
<reference evidence="9 10" key="1">
    <citation type="submission" date="2018-05" db="EMBL/GenBank/DDBJ databases">
        <title>Genomic Encyclopedia of Type Strains, Phase I: the one thousand microbial genomes (KMG-I) project.</title>
        <authorList>
            <person name="Kyrpides N."/>
        </authorList>
    </citation>
    <scope>NUCLEOTIDE SEQUENCE [LARGE SCALE GENOMIC DNA]</scope>
    <source>
        <strain evidence="9 10">DSM 15611</strain>
    </source>
</reference>
<evidence type="ECO:0000313" key="10">
    <source>
        <dbReference type="Proteomes" id="UP000248314"/>
    </source>
</evidence>
<sequence length="735" mass="79760">MKNILTLILIALLGMQNANAQRANYAKMSGEMRQLFAETQAAKLSDTRSKASEATFVCAFVRTNGHAATVFKAHGCKLLASFGNIHIVNIPLNQLANLSLSKWVNRIEAGQSNSVVMDTTNIVMNTQHAYQGEKLPQAYTGKGVVVGVQDIGFDLTHPNFCDSTGQTLRIKALWDQLSPDTIGSQLPVGRDYTSPQQLLELRHSYDGKQETHGTHTLGIAAGSGFNSAYRGVAWESDICLVANITSENKNLVDPKHLYKYTTATDALGFKYIFDYAKRHHQPCVISFSEGSSFRFDSDTQLFHAVLDSMQGEGRIIVASAGNEGGRISYLRKPAGIDSAGTFVKASSGRIRVSAKSKAHFLFRLRFHRVGTITTHDINTRHVLAAKDSLLTDTLAFGKLTYELQTLAYRTNEKGTLAYEMFLRALDKNTYVPPTALIIIGAGADVELFRGTGTWETNQREPALKSGDNSHTILSPACSPAVIAVGASSYRTHITNYKGEEKVSNNGSGGVIAPYSSKGPTTEGLIKPDVVAPGSNIISSYNSFYIAKHPTNNDVQWDVEHFEYKGSTYAWNCNTGTSMSAPAVAGAIALWLQARPTLTANEARSILAQTAMRHDTTLPHPNNLYGYGQIDVYRGLLHILGISKVQGISHHQPQGVNIAPASNGNLYITFADGQSHACTINVYSLSGSLILSRPRTLLAAQSTIHLGTIATGVYIIQIQADSPKLSGSTLVRFVEK</sequence>
<comment type="caution">
    <text evidence="9">The sequence shown here is derived from an EMBL/GenBank/DDBJ whole genome shotgun (WGS) entry which is preliminary data.</text>
</comment>
<comment type="similarity">
    <text evidence="1 6">Belongs to the peptidase S8 family.</text>
</comment>
<evidence type="ECO:0000313" key="9">
    <source>
        <dbReference type="EMBL" id="PXX24114.1"/>
    </source>
</evidence>
<feature type="signal peptide" evidence="7">
    <location>
        <begin position="1"/>
        <end position="20"/>
    </location>
</feature>
<dbReference type="AlphaFoldDB" id="A0A318HZU1"/>
<feature type="active site" description="Charge relay system" evidence="5 6">
    <location>
        <position position="150"/>
    </location>
</feature>
<feature type="active site" description="Charge relay system" evidence="5 6">
    <location>
        <position position="577"/>
    </location>
</feature>
<dbReference type="PRINTS" id="PR00723">
    <property type="entry name" value="SUBTILISIN"/>
</dbReference>
<gene>
    <name evidence="9" type="ORF">EJ73_00355</name>
</gene>
<feature type="active site" description="Charge relay system" evidence="5 6">
    <location>
        <position position="212"/>
    </location>
</feature>
<dbReference type="Gene3D" id="3.40.50.200">
    <property type="entry name" value="Peptidase S8/S53 domain"/>
    <property type="match status" value="2"/>
</dbReference>
<evidence type="ECO:0000256" key="1">
    <source>
        <dbReference type="ARBA" id="ARBA00011073"/>
    </source>
</evidence>
<organism evidence="9 10">
    <name type="scientific">Hoylesella shahii DSM 15611 = JCM 12083</name>
    <dbReference type="NCBI Taxonomy" id="1122991"/>
    <lineage>
        <taxon>Bacteria</taxon>
        <taxon>Pseudomonadati</taxon>
        <taxon>Bacteroidota</taxon>
        <taxon>Bacteroidia</taxon>
        <taxon>Bacteroidales</taxon>
        <taxon>Prevotellaceae</taxon>
        <taxon>Hoylesella</taxon>
    </lineage>
</organism>
<dbReference type="GO" id="GO:0004252">
    <property type="term" value="F:serine-type endopeptidase activity"/>
    <property type="evidence" value="ECO:0007669"/>
    <property type="project" value="UniProtKB-UniRule"/>
</dbReference>
<dbReference type="InterPro" id="IPR036852">
    <property type="entry name" value="Peptidase_S8/S53_dom_sf"/>
</dbReference>
<keyword evidence="10" id="KW-1185">Reference proteome</keyword>
<dbReference type="PROSITE" id="PS51892">
    <property type="entry name" value="SUBTILASE"/>
    <property type="match status" value="1"/>
</dbReference>
<dbReference type="SUPFAM" id="SSF52743">
    <property type="entry name" value="Subtilisin-like"/>
    <property type="match status" value="1"/>
</dbReference>
<proteinExistence type="inferred from homology"/>
<dbReference type="InterPro" id="IPR000209">
    <property type="entry name" value="Peptidase_S8/S53_dom"/>
</dbReference>
<evidence type="ECO:0000256" key="7">
    <source>
        <dbReference type="SAM" id="SignalP"/>
    </source>
</evidence>
<dbReference type="RefSeq" id="WP_025815230.1">
    <property type="nucleotide sequence ID" value="NZ_BAIZ01000002.1"/>
</dbReference>
<keyword evidence="2 6" id="KW-0645">Protease</keyword>
<dbReference type="PANTHER" id="PTHR43806:SF11">
    <property type="entry name" value="CEREVISIN-RELATED"/>
    <property type="match status" value="1"/>
</dbReference>
<dbReference type="OrthoDB" id="1489355at2"/>
<dbReference type="STRING" id="1122991.GCA_000613445_03073"/>
<evidence type="ECO:0000256" key="3">
    <source>
        <dbReference type="ARBA" id="ARBA00022801"/>
    </source>
</evidence>
<feature type="chain" id="PRO_5016444912" evidence="7">
    <location>
        <begin position="21"/>
        <end position="735"/>
    </location>
</feature>
<dbReference type="Proteomes" id="UP000248314">
    <property type="component" value="Unassembled WGS sequence"/>
</dbReference>
<keyword evidence="3 6" id="KW-0378">Hydrolase</keyword>
<dbReference type="PANTHER" id="PTHR43806">
    <property type="entry name" value="PEPTIDASE S8"/>
    <property type="match status" value="1"/>
</dbReference>
<evidence type="ECO:0000256" key="2">
    <source>
        <dbReference type="ARBA" id="ARBA00022670"/>
    </source>
</evidence>
<dbReference type="EMBL" id="QJJX01000003">
    <property type="protein sequence ID" value="PXX24114.1"/>
    <property type="molecule type" value="Genomic_DNA"/>
</dbReference>
<dbReference type="InterPro" id="IPR015500">
    <property type="entry name" value="Peptidase_S8_subtilisin-rel"/>
</dbReference>